<sequence>MNILLINLFILLLISTSISYKRKVIVVEYDENGDATQPETFPDDDRRSQSSFDDTAQREQPLTRECTHSYSKFGSLIFDPRDPYIRTNRDKLLGTCPCSPSGITQHIFTARHDSPSENEEIEVTAECVDMRRFCMCTESGQCYTQSGTGLRSVAFTPFCDGGGCHFYALVNAESDAGLQGDQANIFRARDQLEADGTPRRPSSDSIYLKAKSVGCNGCSVLQSASCSGPFRDITLGRSNE</sequence>
<comment type="caution">
    <text evidence="3">The sequence shown here is derived from an EMBL/GenBank/DDBJ whole genome shotgun (WGS) entry which is preliminary data.</text>
</comment>
<dbReference type="AlphaFoldDB" id="A0AAD4MSW4"/>
<evidence type="ECO:0000313" key="4">
    <source>
        <dbReference type="Proteomes" id="UP001201812"/>
    </source>
</evidence>
<keyword evidence="2" id="KW-0732">Signal</keyword>
<proteinExistence type="predicted"/>
<evidence type="ECO:0000256" key="1">
    <source>
        <dbReference type="SAM" id="MobiDB-lite"/>
    </source>
</evidence>
<evidence type="ECO:0000313" key="3">
    <source>
        <dbReference type="EMBL" id="KAI1705758.1"/>
    </source>
</evidence>
<feature type="region of interest" description="Disordered" evidence="1">
    <location>
        <begin position="34"/>
        <end position="62"/>
    </location>
</feature>
<dbReference type="Proteomes" id="UP001201812">
    <property type="component" value="Unassembled WGS sequence"/>
</dbReference>
<keyword evidence="4" id="KW-1185">Reference proteome</keyword>
<protein>
    <submittedName>
        <fullName evidence="3">Uncharacterized protein</fullName>
    </submittedName>
</protein>
<evidence type="ECO:0000256" key="2">
    <source>
        <dbReference type="SAM" id="SignalP"/>
    </source>
</evidence>
<accession>A0AAD4MSW4</accession>
<dbReference type="EMBL" id="JAKKPZ010000053">
    <property type="protein sequence ID" value="KAI1705758.1"/>
    <property type="molecule type" value="Genomic_DNA"/>
</dbReference>
<organism evidence="3 4">
    <name type="scientific">Ditylenchus destructor</name>
    <dbReference type="NCBI Taxonomy" id="166010"/>
    <lineage>
        <taxon>Eukaryota</taxon>
        <taxon>Metazoa</taxon>
        <taxon>Ecdysozoa</taxon>
        <taxon>Nematoda</taxon>
        <taxon>Chromadorea</taxon>
        <taxon>Rhabditida</taxon>
        <taxon>Tylenchina</taxon>
        <taxon>Tylenchomorpha</taxon>
        <taxon>Sphaerularioidea</taxon>
        <taxon>Anguinidae</taxon>
        <taxon>Anguininae</taxon>
        <taxon>Ditylenchus</taxon>
    </lineage>
</organism>
<gene>
    <name evidence="3" type="ORF">DdX_13369</name>
</gene>
<feature type="signal peptide" evidence="2">
    <location>
        <begin position="1"/>
        <end position="19"/>
    </location>
</feature>
<name>A0AAD4MSW4_9BILA</name>
<reference evidence="3" key="1">
    <citation type="submission" date="2022-01" db="EMBL/GenBank/DDBJ databases">
        <title>Genome Sequence Resource for Two Populations of Ditylenchus destructor, the Migratory Endoparasitic Phytonematode.</title>
        <authorList>
            <person name="Zhang H."/>
            <person name="Lin R."/>
            <person name="Xie B."/>
        </authorList>
    </citation>
    <scope>NUCLEOTIDE SEQUENCE</scope>
    <source>
        <strain evidence="3">BazhouSP</strain>
    </source>
</reference>
<feature type="chain" id="PRO_5042000311" evidence="2">
    <location>
        <begin position="20"/>
        <end position="240"/>
    </location>
</feature>